<dbReference type="EMBL" id="JADKFW010000010">
    <property type="protein sequence ID" value="MBK9718588.1"/>
    <property type="molecule type" value="Genomic_DNA"/>
</dbReference>
<evidence type="ECO:0000313" key="1">
    <source>
        <dbReference type="EMBL" id="MBK9718588.1"/>
    </source>
</evidence>
<proteinExistence type="predicted"/>
<reference evidence="1 2" key="1">
    <citation type="submission" date="2020-10" db="EMBL/GenBank/DDBJ databases">
        <title>Connecting structure to function with the recovery of over 1000 high-quality activated sludge metagenome-assembled genomes encoding full-length rRNA genes using long-read sequencing.</title>
        <authorList>
            <person name="Singleton C.M."/>
            <person name="Petriglieri F."/>
            <person name="Kristensen J.M."/>
            <person name="Kirkegaard R.H."/>
            <person name="Michaelsen T.Y."/>
            <person name="Andersen M.H."/>
            <person name="Karst S.M."/>
            <person name="Dueholm M.S."/>
            <person name="Nielsen P.H."/>
            <person name="Albertsen M."/>
        </authorList>
    </citation>
    <scope>NUCLEOTIDE SEQUENCE [LARGE SCALE GENOMIC DNA]</scope>
    <source>
        <strain evidence="1">Ribe_18-Q3-R11-54_BAT3C.373</strain>
    </source>
</reference>
<accession>A0A9D7XIE4</accession>
<sequence>MRPPIEPLKLNFKENSQRPGTYDIEWFFEGKTEDQTEGKIDRIGIKYFVIKPTREPRFRNQGAAQIMESWSNGNKQIFTGLIPLPQTDNVLFGNIIGKDKRSH</sequence>
<dbReference type="AlphaFoldDB" id="A0A9D7XIE4"/>
<gene>
    <name evidence="1" type="ORF">IPO85_13965</name>
</gene>
<protein>
    <submittedName>
        <fullName evidence="1">Uncharacterized protein</fullName>
    </submittedName>
</protein>
<evidence type="ECO:0000313" key="2">
    <source>
        <dbReference type="Proteomes" id="UP000808349"/>
    </source>
</evidence>
<name>A0A9D7XIE4_9BACT</name>
<dbReference type="Proteomes" id="UP000808349">
    <property type="component" value="Unassembled WGS sequence"/>
</dbReference>
<organism evidence="1 2">
    <name type="scientific">Candidatus Defluviibacterium haderslevense</name>
    <dbReference type="NCBI Taxonomy" id="2981993"/>
    <lineage>
        <taxon>Bacteria</taxon>
        <taxon>Pseudomonadati</taxon>
        <taxon>Bacteroidota</taxon>
        <taxon>Saprospiria</taxon>
        <taxon>Saprospirales</taxon>
        <taxon>Saprospiraceae</taxon>
        <taxon>Candidatus Defluviibacterium</taxon>
    </lineage>
</organism>
<comment type="caution">
    <text evidence="1">The sequence shown here is derived from an EMBL/GenBank/DDBJ whole genome shotgun (WGS) entry which is preliminary data.</text>
</comment>